<proteinExistence type="predicted"/>
<organism evidence="2 3">
    <name type="scientific">Candidatus Raymondbacteria bacterium RIFOXYD12_FULL_49_13</name>
    <dbReference type="NCBI Taxonomy" id="1817890"/>
    <lineage>
        <taxon>Bacteria</taxon>
        <taxon>Raymondiibacteriota</taxon>
    </lineage>
</organism>
<dbReference type="Pfam" id="PF13860">
    <property type="entry name" value="FlgD_ig"/>
    <property type="match status" value="1"/>
</dbReference>
<evidence type="ECO:0000313" key="2">
    <source>
        <dbReference type="EMBL" id="OGK00098.1"/>
    </source>
</evidence>
<dbReference type="Gene3D" id="2.60.40.4070">
    <property type="match status" value="1"/>
</dbReference>
<protein>
    <recommendedName>
        <fullName evidence="1">FlgD/Vpr Ig-like domain-containing protein</fullName>
    </recommendedName>
</protein>
<comment type="caution">
    <text evidence="2">The sequence shown here is derived from an EMBL/GenBank/DDBJ whole genome shotgun (WGS) entry which is preliminary data.</text>
</comment>
<reference evidence="2 3" key="1">
    <citation type="journal article" date="2016" name="Nat. Commun.">
        <title>Thousands of microbial genomes shed light on interconnected biogeochemical processes in an aquifer system.</title>
        <authorList>
            <person name="Anantharaman K."/>
            <person name="Brown C.T."/>
            <person name="Hug L.A."/>
            <person name="Sharon I."/>
            <person name="Castelle C.J."/>
            <person name="Probst A.J."/>
            <person name="Thomas B.C."/>
            <person name="Singh A."/>
            <person name="Wilkins M.J."/>
            <person name="Karaoz U."/>
            <person name="Brodie E.L."/>
            <person name="Williams K.H."/>
            <person name="Hubbard S.S."/>
            <person name="Banfield J.F."/>
        </authorList>
    </citation>
    <scope>NUCLEOTIDE SEQUENCE [LARGE SCALE GENOMIC DNA]</scope>
</reference>
<dbReference type="Proteomes" id="UP000179243">
    <property type="component" value="Unassembled WGS sequence"/>
</dbReference>
<sequence length="157" mass="16954">MKGWITSPSTNNGFAVVVTNNYTDLVFNSDDASDASLRPRLVIKATEDLGVNSVVKNPAAQTPEDFAISAFPTPFNPSTTISFAIPQSSNPKLLSVSVYTALGKMIRTFAETAYGPGSFSIRWDGKDEKGVQQATGMYCIVLSTEKIHKSCRVVLVK</sequence>
<dbReference type="InterPro" id="IPR025965">
    <property type="entry name" value="FlgD/Vpr_Ig-like"/>
</dbReference>
<evidence type="ECO:0000313" key="3">
    <source>
        <dbReference type="Proteomes" id="UP000179243"/>
    </source>
</evidence>
<evidence type="ECO:0000259" key="1">
    <source>
        <dbReference type="Pfam" id="PF13860"/>
    </source>
</evidence>
<accession>A0A1F7F0F3</accession>
<dbReference type="EMBL" id="MFYX01000154">
    <property type="protein sequence ID" value="OGK00098.1"/>
    <property type="molecule type" value="Genomic_DNA"/>
</dbReference>
<dbReference type="AlphaFoldDB" id="A0A1F7F0F3"/>
<name>A0A1F7F0F3_UNCRA</name>
<gene>
    <name evidence="2" type="ORF">A2519_12795</name>
</gene>
<feature type="domain" description="FlgD/Vpr Ig-like" evidence="1">
    <location>
        <begin position="79"/>
        <end position="144"/>
    </location>
</feature>